<dbReference type="InterPro" id="IPR019960">
    <property type="entry name" value="T1SS_VCA0849"/>
</dbReference>
<dbReference type="Gene3D" id="2.150.10.10">
    <property type="entry name" value="Serralysin-like metalloprotease, C-terminal"/>
    <property type="match status" value="2"/>
</dbReference>
<feature type="region of interest" description="Disordered" evidence="1">
    <location>
        <begin position="2138"/>
        <end position="2176"/>
    </location>
</feature>
<feature type="compositionally biased region" description="Acidic residues" evidence="1">
    <location>
        <begin position="899"/>
        <end position="910"/>
    </location>
</feature>
<dbReference type="InterPro" id="IPR018511">
    <property type="entry name" value="Hemolysin-typ_Ca-bd_CS"/>
</dbReference>
<feature type="region of interest" description="Disordered" evidence="1">
    <location>
        <begin position="1924"/>
        <end position="1946"/>
    </location>
</feature>
<feature type="compositionally biased region" description="Gly residues" evidence="1">
    <location>
        <begin position="1924"/>
        <end position="1936"/>
    </location>
</feature>
<feature type="region of interest" description="Disordered" evidence="1">
    <location>
        <begin position="899"/>
        <end position="920"/>
    </location>
</feature>
<evidence type="ECO:0000313" key="4">
    <source>
        <dbReference type="Proteomes" id="UP000761264"/>
    </source>
</evidence>
<gene>
    <name evidence="3" type="ORF">HBA54_28335</name>
</gene>
<comment type="caution">
    <text evidence="3">The sequence shown here is derived from an EMBL/GenBank/DDBJ whole genome shotgun (WGS) entry which is preliminary data.</text>
</comment>
<dbReference type="InterPro" id="IPR001343">
    <property type="entry name" value="Hemolysn_Ca-bd"/>
</dbReference>
<dbReference type="NCBIfam" id="TIGR03661">
    <property type="entry name" value="T1SS_VCA0849"/>
    <property type="match status" value="1"/>
</dbReference>
<feature type="compositionally biased region" description="Acidic residues" evidence="1">
    <location>
        <begin position="2156"/>
        <end position="2166"/>
    </location>
</feature>
<dbReference type="PROSITE" id="PS00330">
    <property type="entry name" value="HEMOLYSIN_CALCIUM"/>
    <property type="match status" value="4"/>
</dbReference>
<dbReference type="SUPFAM" id="SSF51120">
    <property type="entry name" value="beta-Roll"/>
    <property type="match status" value="2"/>
</dbReference>
<dbReference type="Proteomes" id="UP000761264">
    <property type="component" value="Unassembled WGS sequence"/>
</dbReference>
<dbReference type="RefSeq" id="WP_167232021.1">
    <property type="nucleotide sequence ID" value="NZ_JAAQPH010000049.1"/>
</dbReference>
<feature type="compositionally biased region" description="Low complexity" evidence="1">
    <location>
        <begin position="2138"/>
        <end position="2150"/>
    </location>
</feature>
<dbReference type="InterPro" id="IPR011049">
    <property type="entry name" value="Serralysin-like_metalloprot_C"/>
</dbReference>
<dbReference type="Pfam" id="PF00353">
    <property type="entry name" value="HemolysinCabind"/>
    <property type="match status" value="2"/>
</dbReference>
<accession>A0A967F3V2</accession>
<evidence type="ECO:0000259" key="2">
    <source>
        <dbReference type="PROSITE" id="PS50234"/>
    </source>
</evidence>
<evidence type="ECO:0000256" key="1">
    <source>
        <dbReference type="SAM" id="MobiDB-lite"/>
    </source>
</evidence>
<dbReference type="GO" id="GO:0005509">
    <property type="term" value="F:calcium ion binding"/>
    <property type="evidence" value="ECO:0007669"/>
    <property type="project" value="InterPro"/>
</dbReference>
<dbReference type="PROSITE" id="PS50234">
    <property type="entry name" value="VWFA"/>
    <property type="match status" value="1"/>
</dbReference>
<keyword evidence="4" id="KW-1185">Reference proteome</keyword>
<organism evidence="3 4">
    <name type="scientific">Pelagibius litoralis</name>
    <dbReference type="NCBI Taxonomy" id="374515"/>
    <lineage>
        <taxon>Bacteria</taxon>
        <taxon>Pseudomonadati</taxon>
        <taxon>Pseudomonadota</taxon>
        <taxon>Alphaproteobacteria</taxon>
        <taxon>Rhodospirillales</taxon>
        <taxon>Rhodovibrionaceae</taxon>
        <taxon>Pelagibius</taxon>
    </lineage>
</organism>
<name>A0A967F3V2_9PROT</name>
<dbReference type="Gene3D" id="3.40.50.410">
    <property type="entry name" value="von Willebrand factor, type A domain"/>
    <property type="match status" value="1"/>
</dbReference>
<sequence length="2488" mass="257797">MTDDLQRGGDQIQSNDDIYADDQIVGGEARQVIGQAVEPQVLSRPAAGQSVVVEYGPGQPFVLNFDPSAAQVLIDGDDLVVGFDDDGDGSIDSRLVFENLASDQGAAGGPVFQVAGTEIGSDILVSQALALADPGQNTIETAAGAGPQGGGATQYNDNLGEIIDLLAAQGVIPPTALQFGLIELEDDPFAFDEAEGELTLTFLTETDGGEGSVTTFEGGFEDWQPDQDDCESKTFPMQLIIGFTPDDNEELVSFTISGIPEGARFFVGGSDDANEVLTTGGTTPLLTPADLASGLFLLPPEDSGVDIPLTVTAVISDPDSGDTSVITGSATAIIDSVADNPEFILDGEKDYEPTDVSGQFDYEGSEGGNHEGDDCEVPVVTRTYDEDNGVPIGGGKESPELIQGDGAEGGNGKVDCYDDQAPIFGAGFKAAVTDGDGSESLTKITVATTTESEPLGKDSQGLEVGLSATDNDEATNFMIGDQVLINEESVEVVANFADGSTGLATAKIEIVDGVLTLLFDAADRVQSVDLSGDSESPFQVRLPQHSDDDFQLTLEVTATEFEIDGELTLDNNEATHKAVINVEVKAIADGAEISAPDGPLVFAEDDEGAPENHGDDDGETPLMIPLSNLSAALIDTDGSEAITRIKISLEGADKDAMFVGTDGEPLEVGDVIAGGTVSFVDDDLVLSFGEATAGNDIDLSGLIQVKLPVDDSNDFTVKVEATTAEVNAEGEVTLYSKTTETSFDVQVEGVAGPVAVETGGYSENDRGFCGIDENGAFVFAEDGNDDPDLHGPDDQESPLCIDVKYTAETQDNDGSEGITRIVLNKGASDGAWVDGHGDPLETGDEVLGGTVSFESGNLVLSFDAPGLQSVDLSGEVGIKLPIDDSTDFTLTVETTTTEYDDDAFDGDGDFTDGNPKDGADTTVTETSIDFVIGGVVAEAATMFGDYSQLENCADPIVDGNSLTIALFEDGVGNVAGQQDTGPLVVPVLFSAEIQDADGSEAITQMVVSLEDAPEGTMLLDDQGEPLDEQGGTLELTLKGSDQTVEADYSFGQNGELILTFGDAGTPSVDLAGLSVKAPQDSDIDFAIKIKTTTTEFDDDLSGAKVTTAETENTINVKLDAVADPVTVDITVNDSNDAQTQFAAGEMGTVRVEATFGDVDDGSETHTVVVEIPDGFTIGDLDDLPDGVEAAVNDDGDLVFTVGSGVSSLDYSFKVTAPDEGVTDDSSFFFKATARAEETTTQDHECDETNNVAIAMDDQTVSGEAAGEPDVGLVVQTPDQCIKEDTTAQVKITADVTTPGDTLTQVVITAPAGWVLNALADAQVDSSAGGGGNVLTLTLVGGVENFEGLIEATPPADSDVDATFNVEATAVDGSDTAMGDDDFAIDVDAVADGEGDGLSVEILSITDGVDSGNAFSVGESGKITVAATFGDFTDGSEVHTVSITIPAGFNYDETINSLPLGVTFDDVNSTADTAVFLVSSTNGPGSVNIDLQVTNESSSDGLVQFSAEARTVEQNTNIDPNNGDVECNTGDNTAFVTDMESAEVETDPVLVVGENVSDVANQTTDHRIDNPDGQPDGEIIGNNTDDVLIGDVGGGDLINKTTNIALVLDVSQSMSDNTIEFNGETITRAEALNRAVDALLQNLAGSAGATVRVHMVTFGFDAESSGTFDIVTNGVINQQQLDAAIAFDVSAIPGAFTNYEAGFNGALDWFSGANNTLDNPDFNQTIFISDGAPNRAYRGDQESDLVTFDINGDQGAVDHVLGNVGLPGTQNADTVSEYAGLLGFGTVDSIGINVNSTADNFLDQLDDDGDADNIDTGDQLQQVLGDLSQVNSLADLGDDVITGNGGGDLMFGDTIFTDLLAAELTGNTPPPGSGWAVIEQLVDEGFFDKDSDKSVNQEIADFLRDPDNQALYDFGRESLADGVGRGGGNDTINGGAGSDTIFGQEGDDIIDGGADDDTIDGGSGNDFIEGGTGNDLLIGDNSRRILADVRSGNTNPVQSDQFGFSFLAVVGGIHVTEISIDVSGTGGFNFDPSQNNQEFVVDANSDVSAGEINLETTANNITTLRISFEPGAFTPGETFRFGVETDNNGPDVGAAFGANSIPFTVTLSDGTVLNGVYEPGPGGTSVATVTEVIAENGNDTLLGGDGNDTLLGGAGDDSLDGGADDDTLVGGQGDDVMTGGLGQDTFRWGLGDHGETQIASQTTTQYDFTGTAGTAQYFEVNPTGGSNTGTPNDLDDGPIPSVGNDGFANPVDVTGNNALDVSDDGSRLTTAEPDNGANAVFWAQFTIDEDVSDITQIDLLIEGRQEGSNPAADAHFAVWNYATSDWEILESGVKSGNGGDRDYNGTITSNIDDYLGGADNDQITMILMNQDDDDFLQIDYVEVSVTETVFEASETDTITDFDTGPGGDVIDLDDLLPISVDGTTSAADLTEYLSFSSDGTNTTVHVDHDGGGSFQPTLDIVLEGVGDLTAIGTDTQIIQSLIDGNNLAV</sequence>
<evidence type="ECO:0000313" key="3">
    <source>
        <dbReference type="EMBL" id="NIA72502.1"/>
    </source>
</evidence>
<dbReference type="SUPFAM" id="SSF53300">
    <property type="entry name" value="vWA-like"/>
    <property type="match status" value="1"/>
</dbReference>
<proteinExistence type="predicted"/>
<dbReference type="EMBL" id="JAAQPH010000049">
    <property type="protein sequence ID" value="NIA72502.1"/>
    <property type="molecule type" value="Genomic_DNA"/>
</dbReference>
<dbReference type="InterPro" id="IPR036465">
    <property type="entry name" value="vWFA_dom_sf"/>
</dbReference>
<feature type="domain" description="VWFA" evidence="2">
    <location>
        <begin position="1602"/>
        <end position="1832"/>
    </location>
</feature>
<dbReference type="InterPro" id="IPR002035">
    <property type="entry name" value="VWF_A"/>
</dbReference>
<protein>
    <submittedName>
        <fullName evidence="3">Type I secretion C-terminal target domain-containing protein</fullName>
    </submittedName>
</protein>
<dbReference type="PRINTS" id="PR00313">
    <property type="entry name" value="CABNDNGRPT"/>
</dbReference>
<reference evidence="3" key="1">
    <citation type="submission" date="2020-03" db="EMBL/GenBank/DDBJ databases">
        <title>Genome of Pelagibius litoralis DSM 21314T.</title>
        <authorList>
            <person name="Wang G."/>
        </authorList>
    </citation>
    <scope>NUCLEOTIDE SEQUENCE</scope>
    <source>
        <strain evidence="3">DSM 21314</strain>
    </source>
</reference>
<dbReference type="CDD" id="cd00198">
    <property type="entry name" value="vWFA"/>
    <property type="match status" value="1"/>
</dbReference>